<evidence type="ECO:0000256" key="1">
    <source>
        <dbReference type="ARBA" id="ARBA00022801"/>
    </source>
</evidence>
<dbReference type="PRINTS" id="PR00412">
    <property type="entry name" value="EPOXHYDRLASE"/>
</dbReference>
<keyword evidence="1" id="KW-0378">Hydrolase</keyword>
<evidence type="ECO:0000259" key="2">
    <source>
        <dbReference type="Pfam" id="PF12697"/>
    </source>
</evidence>
<gene>
    <name evidence="3" type="ORF">SAMN05421828_1357</name>
</gene>
<feature type="domain" description="AB hydrolase-1" evidence="2">
    <location>
        <begin position="30"/>
        <end position="283"/>
    </location>
</feature>
<protein>
    <submittedName>
        <fullName evidence="3">Pimeloyl-ACP methyl ester carboxylesterase</fullName>
    </submittedName>
</protein>
<dbReference type="AlphaFoldDB" id="A0A8G2FI22"/>
<keyword evidence="4" id="KW-1185">Reference proteome</keyword>
<comment type="caution">
    <text evidence="3">The sequence shown here is derived from an EMBL/GenBank/DDBJ whole genome shotgun (WGS) entry which is preliminary data.</text>
</comment>
<dbReference type="InterPro" id="IPR000073">
    <property type="entry name" value="AB_hydrolase_1"/>
</dbReference>
<dbReference type="OrthoDB" id="9801400at2"/>
<dbReference type="Gene3D" id="3.40.50.1820">
    <property type="entry name" value="alpha/beta hydrolase"/>
    <property type="match status" value="1"/>
</dbReference>
<evidence type="ECO:0000313" key="4">
    <source>
        <dbReference type="Proteomes" id="UP000186308"/>
    </source>
</evidence>
<dbReference type="Pfam" id="PF12697">
    <property type="entry name" value="Abhydrolase_6"/>
    <property type="match status" value="1"/>
</dbReference>
<sequence>MSQAISTIKVTANGLAFAVDTAGNGAKLALCLHGFPECKFSWRYQLPMLAALGYTAWAPDLRGYGESARPDGVAAYRISALLRDVAGLIDAARARGIDGEVLLIGHDWGGALGWLFVLNAVRPVDRFIVMNLPHPDLFARGLRTTRQLRRSWYIFWFQLPWLPERVLSANNAAWVARAFRGMAVDKSRFPDDVLAVYRANALIPGGLTAMINWYRANFRNPFRSLAPAKRLTVPTLMLWGERDAALGKELTIGTEALVDDFTIRYLPGVSHWVQQEAPEAVNAMITAWLAGEPPPFYNKSP</sequence>
<dbReference type="GO" id="GO:0016787">
    <property type="term" value="F:hydrolase activity"/>
    <property type="evidence" value="ECO:0007669"/>
    <property type="project" value="UniProtKB-KW"/>
</dbReference>
<dbReference type="InterPro" id="IPR000639">
    <property type="entry name" value="Epox_hydrolase-like"/>
</dbReference>
<dbReference type="Proteomes" id="UP000186308">
    <property type="component" value="Unassembled WGS sequence"/>
</dbReference>
<dbReference type="PANTHER" id="PTHR43329">
    <property type="entry name" value="EPOXIDE HYDROLASE"/>
    <property type="match status" value="1"/>
</dbReference>
<reference evidence="3 4" key="1">
    <citation type="submission" date="2017-01" db="EMBL/GenBank/DDBJ databases">
        <authorList>
            <person name="Varghese N."/>
            <person name="Submissions S."/>
        </authorList>
    </citation>
    <scope>NUCLEOTIDE SEQUENCE [LARGE SCALE GENOMIC DNA]</scope>
    <source>
        <strain evidence="3 4">ATCC 35905</strain>
    </source>
</reference>
<name>A0A8G2FI22_ACIRU</name>
<accession>A0A8G2FI22</accession>
<dbReference type="EMBL" id="FTNE01000035">
    <property type="protein sequence ID" value="SIR46276.1"/>
    <property type="molecule type" value="Genomic_DNA"/>
</dbReference>
<dbReference type="RefSeq" id="WP_076454742.1">
    <property type="nucleotide sequence ID" value="NZ_FTNE01000035.1"/>
</dbReference>
<proteinExistence type="predicted"/>
<dbReference type="SUPFAM" id="SSF53474">
    <property type="entry name" value="alpha/beta-Hydrolases"/>
    <property type="match status" value="1"/>
</dbReference>
<evidence type="ECO:0000313" key="3">
    <source>
        <dbReference type="EMBL" id="SIR46276.1"/>
    </source>
</evidence>
<dbReference type="InterPro" id="IPR029058">
    <property type="entry name" value="AB_hydrolase_fold"/>
</dbReference>
<organism evidence="3 4">
    <name type="scientific">Acidiphilium rubrum</name>
    <dbReference type="NCBI Taxonomy" id="526"/>
    <lineage>
        <taxon>Bacteria</taxon>
        <taxon>Pseudomonadati</taxon>
        <taxon>Pseudomonadota</taxon>
        <taxon>Alphaproteobacteria</taxon>
        <taxon>Acetobacterales</taxon>
        <taxon>Acidocellaceae</taxon>
        <taxon>Acidiphilium</taxon>
    </lineage>
</organism>